<dbReference type="GO" id="GO:0003700">
    <property type="term" value="F:DNA-binding transcription factor activity"/>
    <property type="evidence" value="ECO:0007669"/>
    <property type="project" value="TreeGrafter"/>
</dbReference>
<dbReference type="Proteomes" id="UP001139485">
    <property type="component" value="Unassembled WGS sequence"/>
</dbReference>
<dbReference type="SMART" id="SM00354">
    <property type="entry name" value="HTH_LACI"/>
    <property type="match status" value="1"/>
</dbReference>
<evidence type="ECO:0000259" key="4">
    <source>
        <dbReference type="PROSITE" id="PS50932"/>
    </source>
</evidence>
<dbReference type="PANTHER" id="PTHR30146">
    <property type="entry name" value="LACI-RELATED TRANSCRIPTIONAL REPRESSOR"/>
    <property type="match status" value="1"/>
</dbReference>
<dbReference type="SUPFAM" id="SSF47413">
    <property type="entry name" value="lambda repressor-like DNA-binding domains"/>
    <property type="match status" value="1"/>
</dbReference>
<organism evidence="5 6">
    <name type="scientific">Nocardioides bruguierae</name>
    <dbReference type="NCBI Taxonomy" id="2945102"/>
    <lineage>
        <taxon>Bacteria</taxon>
        <taxon>Bacillati</taxon>
        <taxon>Actinomycetota</taxon>
        <taxon>Actinomycetes</taxon>
        <taxon>Propionibacteriales</taxon>
        <taxon>Nocardioidaceae</taxon>
        <taxon>Nocardioides</taxon>
    </lineage>
</organism>
<protein>
    <submittedName>
        <fullName evidence="5">LacI family DNA-binding transcriptional regulator</fullName>
    </submittedName>
</protein>
<keyword evidence="2 5" id="KW-0238">DNA-binding</keyword>
<accession>A0A9X2IFC2</accession>
<dbReference type="CDD" id="cd01392">
    <property type="entry name" value="HTH_LacI"/>
    <property type="match status" value="1"/>
</dbReference>
<dbReference type="EMBL" id="JAMOIL010000022">
    <property type="protein sequence ID" value="MCM0621681.1"/>
    <property type="molecule type" value="Genomic_DNA"/>
</dbReference>
<dbReference type="Pfam" id="PF13377">
    <property type="entry name" value="Peripla_BP_3"/>
    <property type="match status" value="1"/>
</dbReference>
<evidence type="ECO:0000313" key="6">
    <source>
        <dbReference type="Proteomes" id="UP001139485"/>
    </source>
</evidence>
<dbReference type="Gene3D" id="3.40.50.2300">
    <property type="match status" value="2"/>
</dbReference>
<sequence length="357" mass="37558">MGKVTLQSIADAVGVSRMTVSNAFSRPQKLSAELRTKILATAEEMGYVGPDPAARALARGRTGTVGLLMTGWLGENAADAVSMAMLVAVGDALAERGLALTLIPAGLAGEEVVPARDVPMDGALVYICEPDSADVAWLRKRDLPLVTIDQLTLSDVPAINVDDRSGARAVAQHLLDLGHRRVSILQVAPLHEETESPARAQEIHNPPAHERMLGWQDALAAAGLEPVEVRLSAATPHERTFEVARQMLDRPDRPTALLCFSDSMAGQAVRAAESLGLAVPGDVSVVGFDDSPVAEALGLTTVAQPISEKGSLAVRLLVDAIEAHREAVVPEPADGEPLHRVLPTSLVVRTSTAPPSS</sequence>
<dbReference type="GO" id="GO:0000976">
    <property type="term" value="F:transcription cis-regulatory region binding"/>
    <property type="evidence" value="ECO:0007669"/>
    <property type="project" value="TreeGrafter"/>
</dbReference>
<gene>
    <name evidence="5" type="ORF">M8330_15415</name>
</gene>
<dbReference type="PANTHER" id="PTHR30146:SF138">
    <property type="entry name" value="TRANSCRIPTIONAL REGULATORY PROTEIN"/>
    <property type="match status" value="1"/>
</dbReference>
<keyword evidence="1" id="KW-0805">Transcription regulation</keyword>
<evidence type="ECO:0000256" key="2">
    <source>
        <dbReference type="ARBA" id="ARBA00023125"/>
    </source>
</evidence>
<dbReference type="RefSeq" id="WP_250828046.1">
    <property type="nucleotide sequence ID" value="NZ_JAMOIL010000022.1"/>
</dbReference>
<dbReference type="Pfam" id="PF00356">
    <property type="entry name" value="LacI"/>
    <property type="match status" value="1"/>
</dbReference>
<keyword evidence="6" id="KW-1185">Reference proteome</keyword>
<evidence type="ECO:0000256" key="3">
    <source>
        <dbReference type="ARBA" id="ARBA00023163"/>
    </source>
</evidence>
<comment type="caution">
    <text evidence="5">The sequence shown here is derived from an EMBL/GenBank/DDBJ whole genome shotgun (WGS) entry which is preliminary data.</text>
</comment>
<proteinExistence type="predicted"/>
<dbReference type="CDD" id="cd06279">
    <property type="entry name" value="PBP1_LacI-like"/>
    <property type="match status" value="1"/>
</dbReference>
<dbReference type="PROSITE" id="PS50932">
    <property type="entry name" value="HTH_LACI_2"/>
    <property type="match status" value="1"/>
</dbReference>
<dbReference type="SUPFAM" id="SSF53822">
    <property type="entry name" value="Periplasmic binding protein-like I"/>
    <property type="match status" value="1"/>
</dbReference>
<dbReference type="AlphaFoldDB" id="A0A9X2IFC2"/>
<evidence type="ECO:0000256" key="1">
    <source>
        <dbReference type="ARBA" id="ARBA00023015"/>
    </source>
</evidence>
<dbReference type="InterPro" id="IPR028082">
    <property type="entry name" value="Peripla_BP_I"/>
</dbReference>
<evidence type="ECO:0000313" key="5">
    <source>
        <dbReference type="EMBL" id="MCM0621681.1"/>
    </source>
</evidence>
<name>A0A9X2IFC2_9ACTN</name>
<keyword evidence="3" id="KW-0804">Transcription</keyword>
<feature type="domain" description="HTH lacI-type" evidence="4">
    <location>
        <begin position="4"/>
        <end position="59"/>
    </location>
</feature>
<dbReference type="InterPro" id="IPR010982">
    <property type="entry name" value="Lambda_DNA-bd_dom_sf"/>
</dbReference>
<dbReference type="Gene3D" id="1.10.260.40">
    <property type="entry name" value="lambda repressor-like DNA-binding domains"/>
    <property type="match status" value="1"/>
</dbReference>
<dbReference type="InterPro" id="IPR046335">
    <property type="entry name" value="LacI/GalR-like_sensor"/>
</dbReference>
<dbReference type="InterPro" id="IPR000843">
    <property type="entry name" value="HTH_LacI"/>
</dbReference>
<reference evidence="5" key="1">
    <citation type="submission" date="2022-05" db="EMBL/GenBank/DDBJ databases">
        <authorList>
            <person name="Tuo L."/>
        </authorList>
    </citation>
    <scope>NUCLEOTIDE SEQUENCE</scope>
    <source>
        <strain evidence="5">BSK12Z-4</strain>
    </source>
</reference>